<dbReference type="CDD" id="cd06223">
    <property type="entry name" value="PRTases_typeI"/>
    <property type="match status" value="1"/>
</dbReference>
<feature type="binding site" description="in other chain" evidence="6">
    <location>
        <begin position="124"/>
        <end position="132"/>
    </location>
    <ligand>
        <name>5-phospho-alpha-D-ribose 1-diphosphate</name>
        <dbReference type="ChEBI" id="CHEBI:58017"/>
        <note>ligand shared between dimeric partners</note>
    </ligand>
</feature>
<evidence type="ECO:0000313" key="11">
    <source>
        <dbReference type="Proteomes" id="UP000072605"/>
    </source>
</evidence>
<dbReference type="HAMAP" id="MF_01208">
    <property type="entry name" value="PyrE"/>
    <property type="match status" value="1"/>
</dbReference>
<feature type="domain" description="Phosphoribosyltransferase" evidence="7">
    <location>
        <begin position="51"/>
        <end position="154"/>
    </location>
</feature>
<dbReference type="AlphaFoldDB" id="A0A0V8GJX1"/>
<comment type="pathway">
    <text evidence="1 6">Pyrimidine metabolism; UMP biosynthesis via de novo pathway; UMP from orotate: step 1/2.</text>
</comment>
<proteinExistence type="inferred from homology"/>
<comment type="catalytic activity">
    <reaction evidence="6">
        <text>orotidine 5'-phosphate + diphosphate = orotate + 5-phospho-alpha-D-ribose 1-diphosphate</text>
        <dbReference type="Rhea" id="RHEA:10380"/>
        <dbReference type="ChEBI" id="CHEBI:30839"/>
        <dbReference type="ChEBI" id="CHEBI:33019"/>
        <dbReference type="ChEBI" id="CHEBI:57538"/>
        <dbReference type="ChEBI" id="CHEBI:58017"/>
        <dbReference type="EC" id="2.4.2.10"/>
    </reaction>
</comment>
<dbReference type="GO" id="GO:0019856">
    <property type="term" value="P:pyrimidine nucleobase biosynthetic process"/>
    <property type="evidence" value="ECO:0007669"/>
    <property type="project" value="TreeGrafter"/>
</dbReference>
<evidence type="ECO:0000313" key="10">
    <source>
        <dbReference type="Proteomes" id="UP000053797"/>
    </source>
</evidence>
<dbReference type="InterPro" id="IPR000836">
    <property type="entry name" value="PRTase_dom"/>
</dbReference>
<reference evidence="8 10" key="1">
    <citation type="journal article" date="2015" name="Int. J. Syst. Evol. Microbiol.">
        <title>Exiguobacterium enclense sp. nov., isolated from sediment.</title>
        <authorList>
            <person name="Dastager S.G."/>
            <person name="Mawlankar R."/>
            <person name="Sonalkar V.V."/>
            <person name="Thorat M.N."/>
            <person name="Mual P."/>
            <person name="Verma A."/>
            <person name="Krishnamurthi S."/>
            <person name="Tang S.K."/>
            <person name="Li W.J."/>
        </authorList>
    </citation>
    <scope>NUCLEOTIDE SEQUENCE [LARGE SCALE GENOMIC DNA]</scope>
    <source>
        <strain evidence="8 10">NIO-1109</strain>
    </source>
</reference>
<dbReference type="GO" id="GO:0000287">
    <property type="term" value="F:magnesium ion binding"/>
    <property type="evidence" value="ECO:0007669"/>
    <property type="project" value="UniProtKB-UniRule"/>
</dbReference>
<feature type="binding site" evidence="6">
    <location>
        <position position="128"/>
    </location>
    <ligand>
        <name>orotate</name>
        <dbReference type="ChEBI" id="CHEBI:30839"/>
    </ligand>
</feature>
<feature type="binding site" evidence="6">
    <location>
        <position position="104"/>
    </location>
    <ligand>
        <name>5-phospho-alpha-D-ribose 1-diphosphate</name>
        <dbReference type="ChEBI" id="CHEBI:58017"/>
        <note>ligand shared between dimeric partners</note>
    </ligand>
</feature>
<sequence>MEGAILMVNPIASALLRIEAVTLSPNDPYTWASGLRSPIYCDNRLTLSYPEVRSLIADALAEKVKGLAVDVIAGTATAGIPHAAFVAERLGLPMVYVRSGNKKHGKGNQIEGVIQPGQRVVVIEDLLSTGMSAIEAAQALQAKGANVIRIQAIFSYGMERLSNNLRDAKIEADALLTFEALLETAQQQGDITIEEQKQLADWSKDPVAWSERFTANV</sequence>
<evidence type="ECO:0000259" key="7">
    <source>
        <dbReference type="Pfam" id="PF00156"/>
    </source>
</evidence>
<comment type="subunit">
    <text evidence="6">Homodimer.</text>
</comment>
<dbReference type="GO" id="GO:0044205">
    <property type="term" value="P:'de novo' UMP biosynthetic process"/>
    <property type="evidence" value="ECO:0007669"/>
    <property type="project" value="UniProtKB-UniRule"/>
</dbReference>
<keyword evidence="5 6" id="KW-0665">Pyrimidine biosynthesis</keyword>
<comment type="function">
    <text evidence="6">Catalyzes the transfer of a ribosyl phosphate group from 5-phosphoribose 1-diphosphate to orotate, leading to the formation of orotidine monophosphate (OMP).</text>
</comment>
<dbReference type="Proteomes" id="UP000072605">
    <property type="component" value="Unassembled WGS sequence"/>
</dbReference>
<evidence type="ECO:0000256" key="3">
    <source>
        <dbReference type="ARBA" id="ARBA00022676"/>
    </source>
</evidence>
<dbReference type="PANTHER" id="PTHR19278:SF9">
    <property type="entry name" value="URIDINE 5'-MONOPHOSPHATE SYNTHASE"/>
    <property type="match status" value="1"/>
</dbReference>
<dbReference type="GO" id="GO:0004588">
    <property type="term" value="F:orotate phosphoribosyltransferase activity"/>
    <property type="evidence" value="ECO:0007669"/>
    <property type="project" value="UniProtKB-UniRule"/>
</dbReference>
<evidence type="ECO:0000256" key="6">
    <source>
        <dbReference type="HAMAP-Rule" id="MF_01208"/>
    </source>
</evidence>
<comment type="cofactor">
    <cofactor evidence="6">
        <name>Mg(2+)</name>
        <dbReference type="ChEBI" id="CHEBI:18420"/>
    </cofactor>
</comment>
<dbReference type="SUPFAM" id="SSF53271">
    <property type="entry name" value="PRTase-like"/>
    <property type="match status" value="1"/>
</dbReference>
<dbReference type="InterPro" id="IPR023031">
    <property type="entry name" value="OPRT"/>
</dbReference>
<dbReference type="Gene3D" id="3.40.50.2020">
    <property type="match status" value="1"/>
</dbReference>
<keyword evidence="6" id="KW-0460">Magnesium</keyword>
<reference evidence="9 11" key="2">
    <citation type="journal article" date="2016" name="Front. Microbiol.">
        <title>Genomic Resource of Rice Seed Associated Bacteria.</title>
        <authorList>
            <person name="Midha S."/>
            <person name="Bansal K."/>
            <person name="Sharma S."/>
            <person name="Kumar N."/>
            <person name="Patil P.P."/>
            <person name="Chaudhry V."/>
            <person name="Patil P.B."/>
        </authorList>
    </citation>
    <scope>NUCLEOTIDE SEQUENCE [LARGE SCALE GENOMIC DNA]</scope>
    <source>
        <strain evidence="9 11">RSA11</strain>
    </source>
</reference>
<evidence type="ECO:0000256" key="5">
    <source>
        <dbReference type="ARBA" id="ARBA00022975"/>
    </source>
</evidence>
<name>A0A0V8GJX1_9BACL</name>
<evidence type="ECO:0000256" key="4">
    <source>
        <dbReference type="ARBA" id="ARBA00022679"/>
    </source>
</evidence>
<keyword evidence="3 6" id="KW-0328">Glycosyltransferase</keyword>
<feature type="binding site" evidence="6">
    <location>
        <position position="98"/>
    </location>
    <ligand>
        <name>5-phospho-alpha-D-ribose 1-diphosphate</name>
        <dbReference type="ChEBI" id="CHEBI:58017"/>
        <note>ligand shared between dimeric partners</note>
    </ligand>
</feature>
<dbReference type="InterPro" id="IPR004467">
    <property type="entry name" value="Or_phspho_trans_dom"/>
</dbReference>
<evidence type="ECO:0000256" key="2">
    <source>
        <dbReference type="ARBA" id="ARBA00011971"/>
    </source>
</evidence>
<accession>A0A0V8GJX1</accession>
<dbReference type="EMBL" id="LDQV01000024">
    <property type="protein sequence ID" value="KTR26441.1"/>
    <property type="molecule type" value="Genomic_DNA"/>
</dbReference>
<dbReference type="InterPro" id="IPR029057">
    <property type="entry name" value="PRTase-like"/>
</dbReference>
<evidence type="ECO:0000313" key="9">
    <source>
        <dbReference type="EMBL" id="KTR26441.1"/>
    </source>
</evidence>
<comment type="caution">
    <text evidence="8">The sequence shown here is derived from an EMBL/GenBank/DDBJ whole genome shotgun (WGS) entry which is preliminary data.</text>
</comment>
<feature type="binding site" evidence="6">
    <location>
        <position position="102"/>
    </location>
    <ligand>
        <name>5-phospho-alpha-D-ribose 1-diphosphate</name>
        <dbReference type="ChEBI" id="CHEBI:58017"/>
        <note>ligand shared between dimeric partners</note>
    </ligand>
</feature>
<keyword evidence="4 6" id="KW-0808">Transferase</keyword>
<dbReference type="PANTHER" id="PTHR19278">
    <property type="entry name" value="OROTATE PHOSPHORIBOSYLTRANSFERASE"/>
    <property type="match status" value="1"/>
</dbReference>
<dbReference type="Pfam" id="PF00156">
    <property type="entry name" value="Pribosyltran"/>
    <property type="match status" value="1"/>
</dbReference>
<evidence type="ECO:0000313" key="8">
    <source>
        <dbReference type="EMBL" id="KSU50579.1"/>
    </source>
</evidence>
<dbReference type="EC" id="2.4.2.10" evidence="2 6"/>
<dbReference type="Proteomes" id="UP000053797">
    <property type="component" value="Unassembled WGS sequence"/>
</dbReference>
<dbReference type="EMBL" id="LNQL01000001">
    <property type="protein sequence ID" value="KSU50579.1"/>
    <property type="molecule type" value="Genomic_DNA"/>
</dbReference>
<dbReference type="UniPathway" id="UPA00070">
    <property type="reaction ID" value="UER00119"/>
</dbReference>
<comment type="similarity">
    <text evidence="6">Belongs to the purine/pyrimidine phosphoribosyltransferase family. PyrE subfamily.</text>
</comment>
<evidence type="ECO:0000256" key="1">
    <source>
        <dbReference type="ARBA" id="ARBA00004889"/>
    </source>
</evidence>
<organism evidence="8 10">
    <name type="scientific">Exiguobacterium indicum</name>
    <dbReference type="NCBI Taxonomy" id="296995"/>
    <lineage>
        <taxon>Bacteria</taxon>
        <taxon>Bacillati</taxon>
        <taxon>Bacillota</taxon>
        <taxon>Bacilli</taxon>
        <taxon>Bacillales</taxon>
        <taxon>Bacillales Family XII. Incertae Sedis</taxon>
        <taxon>Exiguobacterium</taxon>
    </lineage>
</organism>
<comment type="caution">
    <text evidence="6">Lacks conserved residue(s) required for the propagation of feature annotation.</text>
</comment>
<gene>
    <name evidence="6" type="primary">pyrE</name>
    <name evidence="8" type="ORF">AS033_04145</name>
    <name evidence="9" type="ORF">RSA11_10585</name>
</gene>
<protein>
    <recommendedName>
        <fullName evidence="2 6">Orotate phosphoribosyltransferase</fullName>
        <shortName evidence="6">OPRT</shortName>
        <shortName evidence="6">OPRTase</shortName>
        <ecNumber evidence="2 6">2.4.2.10</ecNumber>
    </recommendedName>
</protein>
<dbReference type="NCBIfam" id="TIGR00336">
    <property type="entry name" value="pyrE"/>
    <property type="match status" value="1"/>
</dbReference>